<dbReference type="PANTHER" id="PTHR45784">
    <property type="entry name" value="C-TYPE LECTIN DOMAIN FAMILY 20 MEMBER A-RELATED"/>
    <property type="match status" value="1"/>
</dbReference>
<evidence type="ECO:0000313" key="3">
    <source>
        <dbReference type="Ensembl" id="ENSPKIP00000035996.1"/>
    </source>
</evidence>
<dbReference type="Proteomes" id="UP000261540">
    <property type="component" value="Unplaced"/>
</dbReference>
<dbReference type="PROSITE" id="PS50041">
    <property type="entry name" value="C_TYPE_LECTIN_2"/>
    <property type="match status" value="1"/>
</dbReference>
<proteinExistence type="predicted"/>
<feature type="domain" description="C-type lectin" evidence="2">
    <location>
        <begin position="39"/>
        <end position="104"/>
    </location>
</feature>
<dbReference type="InterPro" id="IPR001304">
    <property type="entry name" value="C-type_lectin-like"/>
</dbReference>
<feature type="chain" id="PRO_5017374442" description="C-type lectin domain-containing protein" evidence="1">
    <location>
        <begin position="26"/>
        <end position="159"/>
    </location>
</feature>
<evidence type="ECO:0000259" key="2">
    <source>
        <dbReference type="PROSITE" id="PS50041"/>
    </source>
</evidence>
<dbReference type="PANTHER" id="PTHR45784:SF5">
    <property type="entry name" value="C-TYPE LECTIN DOMAIN FAMILY 20 MEMBER A-RELATED"/>
    <property type="match status" value="1"/>
</dbReference>
<name>A0A3B3T0X6_9TELE</name>
<feature type="signal peptide" evidence="1">
    <location>
        <begin position="1"/>
        <end position="25"/>
    </location>
</feature>
<dbReference type="AlphaFoldDB" id="A0A3B3T0X6"/>
<evidence type="ECO:0000313" key="4">
    <source>
        <dbReference type="Proteomes" id="UP000261540"/>
    </source>
</evidence>
<keyword evidence="4" id="KW-1185">Reference proteome</keyword>
<dbReference type="Ensembl" id="ENSPKIT00000016936.1">
    <property type="protein sequence ID" value="ENSPKIP00000035996.1"/>
    <property type="gene ID" value="ENSPKIG00000014737.1"/>
</dbReference>
<dbReference type="SMART" id="SM00034">
    <property type="entry name" value="CLECT"/>
    <property type="match status" value="1"/>
</dbReference>
<dbReference type="Gene3D" id="3.10.100.10">
    <property type="entry name" value="Mannose-Binding Protein A, subunit A"/>
    <property type="match status" value="1"/>
</dbReference>
<accession>A0A3B3T0X6</accession>
<keyword evidence="1" id="KW-0732">Signal</keyword>
<dbReference type="InterPro" id="IPR016187">
    <property type="entry name" value="CTDL_fold"/>
</dbReference>
<dbReference type="SUPFAM" id="SSF56436">
    <property type="entry name" value="C-type lectin-like"/>
    <property type="match status" value="1"/>
</dbReference>
<protein>
    <recommendedName>
        <fullName evidence="2">C-type lectin domain-containing protein</fullName>
    </recommendedName>
</protein>
<dbReference type="InterPro" id="IPR016186">
    <property type="entry name" value="C-type_lectin-like/link_sf"/>
</dbReference>
<organism evidence="3 4">
    <name type="scientific">Paramormyrops kingsleyae</name>
    <dbReference type="NCBI Taxonomy" id="1676925"/>
    <lineage>
        <taxon>Eukaryota</taxon>
        <taxon>Metazoa</taxon>
        <taxon>Chordata</taxon>
        <taxon>Craniata</taxon>
        <taxon>Vertebrata</taxon>
        <taxon>Euteleostomi</taxon>
        <taxon>Actinopterygii</taxon>
        <taxon>Neopterygii</taxon>
        <taxon>Teleostei</taxon>
        <taxon>Osteoglossocephala</taxon>
        <taxon>Osteoglossomorpha</taxon>
        <taxon>Osteoglossiformes</taxon>
        <taxon>Mormyridae</taxon>
        <taxon>Paramormyrops</taxon>
    </lineage>
</organism>
<reference evidence="3" key="1">
    <citation type="submission" date="2025-08" db="UniProtKB">
        <authorList>
            <consortium name="Ensembl"/>
        </authorList>
    </citation>
    <scope>IDENTIFICATION</scope>
</reference>
<sequence length="159" mass="17685">MAHAVMVCFLHSYVFLIICSVQCSGTCCPHKLTNGVINYTLIQQPKSWTDAVTYCQTYYTDLVYINSSSQNDEVINFAQGVSYFWIGLSNNPWTWVDGGTYSFTLALHVLQIASFVLSSLTVQKFHANYMLACGCEHAYGCKAIACTTVCMSCDAYLTD</sequence>
<evidence type="ECO:0000256" key="1">
    <source>
        <dbReference type="SAM" id="SignalP"/>
    </source>
</evidence>
<reference evidence="3" key="2">
    <citation type="submission" date="2025-09" db="UniProtKB">
        <authorList>
            <consortium name="Ensembl"/>
        </authorList>
    </citation>
    <scope>IDENTIFICATION</scope>
</reference>
<dbReference type="Pfam" id="PF00059">
    <property type="entry name" value="Lectin_C"/>
    <property type="match status" value="1"/>
</dbReference>
<dbReference type="GeneTree" id="ENSGT00990000206702"/>